<dbReference type="InterPro" id="IPR005828">
    <property type="entry name" value="MFS_sugar_transport-like"/>
</dbReference>
<evidence type="ECO:0000256" key="1">
    <source>
        <dbReference type="ARBA" id="ARBA00004370"/>
    </source>
</evidence>
<accession>A0AA36CV47</accession>
<dbReference type="AlphaFoldDB" id="A0AA36CV47"/>
<keyword evidence="2 5" id="KW-0812">Transmembrane</keyword>
<gene>
    <name evidence="6" type="ORF">MSPICULIGERA_LOCUS13220</name>
</gene>
<feature type="transmembrane region" description="Helical" evidence="5">
    <location>
        <begin position="344"/>
        <end position="362"/>
    </location>
</feature>
<dbReference type="SUPFAM" id="SSF103473">
    <property type="entry name" value="MFS general substrate transporter"/>
    <property type="match status" value="1"/>
</dbReference>
<evidence type="ECO:0000256" key="4">
    <source>
        <dbReference type="ARBA" id="ARBA00023136"/>
    </source>
</evidence>
<keyword evidence="7" id="KW-1185">Reference proteome</keyword>
<sequence length="363" mass="40497">MAVPLLPLIPALYILYRAPESPRYLFMLNREVEARKALSYYQNSSDARQTVDEIFEEMKLEDVDINANNPKMKMAREPGATQIFQRLKDGYFARPLLIALFVQSFVHLDDWLWISYSTQIFENVGLTANRAQRASLLMSLPQAIISLALLGCFDNFSRRALLIIPTMASVVFGMLAIFFTTFEKALLHGIPIAIILPVLAAFDLSAAAISGESAFAIVPELFLHNDKILGTAIVGIAQNVFGGILTNCLLTAVNHLGTGNVLVPFVGMNVVYVVVNYWYLPETAEKTPQEVSIHFSADPPLQGTITYMSRKLGDLYHFFVPAKLFSFANILNILIFVAQVAFCVIFMNVFYGVGVQIFRLLVH</sequence>
<proteinExistence type="predicted"/>
<dbReference type="EMBL" id="CATQJA010002634">
    <property type="protein sequence ID" value="CAJ0574897.1"/>
    <property type="molecule type" value="Genomic_DNA"/>
</dbReference>
<evidence type="ECO:0000256" key="2">
    <source>
        <dbReference type="ARBA" id="ARBA00022692"/>
    </source>
</evidence>
<feature type="transmembrane region" description="Helical" evidence="5">
    <location>
        <begin position="185"/>
        <end position="207"/>
    </location>
</feature>
<organism evidence="6 7">
    <name type="scientific">Mesorhabditis spiculigera</name>
    <dbReference type="NCBI Taxonomy" id="96644"/>
    <lineage>
        <taxon>Eukaryota</taxon>
        <taxon>Metazoa</taxon>
        <taxon>Ecdysozoa</taxon>
        <taxon>Nematoda</taxon>
        <taxon>Chromadorea</taxon>
        <taxon>Rhabditida</taxon>
        <taxon>Rhabditina</taxon>
        <taxon>Rhabditomorpha</taxon>
        <taxon>Rhabditoidea</taxon>
        <taxon>Rhabditidae</taxon>
        <taxon>Mesorhabditinae</taxon>
        <taxon>Mesorhabditis</taxon>
    </lineage>
</organism>
<dbReference type="InterPro" id="IPR036259">
    <property type="entry name" value="MFS_trans_sf"/>
</dbReference>
<dbReference type="Proteomes" id="UP001177023">
    <property type="component" value="Unassembled WGS sequence"/>
</dbReference>
<feature type="transmembrane region" description="Helical" evidence="5">
    <location>
        <begin position="228"/>
        <end position="253"/>
    </location>
</feature>
<dbReference type="Pfam" id="PF00083">
    <property type="entry name" value="Sugar_tr"/>
    <property type="match status" value="1"/>
</dbReference>
<keyword evidence="3 5" id="KW-1133">Transmembrane helix</keyword>
<evidence type="ECO:0000313" key="7">
    <source>
        <dbReference type="Proteomes" id="UP001177023"/>
    </source>
</evidence>
<evidence type="ECO:0000256" key="5">
    <source>
        <dbReference type="SAM" id="Phobius"/>
    </source>
</evidence>
<feature type="transmembrane region" description="Helical" evidence="5">
    <location>
        <begin position="160"/>
        <end position="179"/>
    </location>
</feature>
<feature type="transmembrane region" description="Helical" evidence="5">
    <location>
        <begin position="259"/>
        <end position="280"/>
    </location>
</feature>
<comment type="subcellular location">
    <subcellularLocation>
        <location evidence="1">Membrane</location>
    </subcellularLocation>
</comment>
<reference evidence="6" key="1">
    <citation type="submission" date="2023-06" db="EMBL/GenBank/DDBJ databases">
        <authorList>
            <person name="Delattre M."/>
        </authorList>
    </citation>
    <scope>NUCLEOTIDE SEQUENCE</scope>
    <source>
        <strain evidence="6">AF72</strain>
    </source>
</reference>
<dbReference type="InterPro" id="IPR045263">
    <property type="entry name" value="GLUT"/>
</dbReference>
<dbReference type="GO" id="GO:0015149">
    <property type="term" value="F:hexose transmembrane transporter activity"/>
    <property type="evidence" value="ECO:0007669"/>
    <property type="project" value="TreeGrafter"/>
</dbReference>
<feature type="non-terminal residue" evidence="6">
    <location>
        <position position="363"/>
    </location>
</feature>
<dbReference type="PANTHER" id="PTHR23503:SF115">
    <property type="entry name" value="MAJOR FACILITATOR SUPERFAMILY (MFS) PROFILE DOMAIN-CONTAINING PROTEIN"/>
    <property type="match status" value="1"/>
</dbReference>
<dbReference type="PANTHER" id="PTHR23503">
    <property type="entry name" value="SOLUTE CARRIER FAMILY 2"/>
    <property type="match status" value="1"/>
</dbReference>
<evidence type="ECO:0000256" key="3">
    <source>
        <dbReference type="ARBA" id="ARBA00022989"/>
    </source>
</evidence>
<protein>
    <submittedName>
        <fullName evidence="6">Uncharacterized protein</fullName>
    </submittedName>
</protein>
<dbReference type="Gene3D" id="1.20.1250.20">
    <property type="entry name" value="MFS general substrate transporter like domains"/>
    <property type="match status" value="1"/>
</dbReference>
<comment type="caution">
    <text evidence="6">The sequence shown here is derived from an EMBL/GenBank/DDBJ whole genome shotgun (WGS) entry which is preliminary data.</text>
</comment>
<evidence type="ECO:0000313" key="6">
    <source>
        <dbReference type="EMBL" id="CAJ0574897.1"/>
    </source>
</evidence>
<keyword evidence="4 5" id="KW-0472">Membrane</keyword>
<name>A0AA36CV47_9BILA</name>
<dbReference type="GO" id="GO:0016020">
    <property type="term" value="C:membrane"/>
    <property type="evidence" value="ECO:0007669"/>
    <property type="project" value="UniProtKB-SubCell"/>
</dbReference>